<feature type="region of interest" description="Disordered" evidence="1">
    <location>
        <begin position="41"/>
        <end position="85"/>
    </location>
</feature>
<dbReference type="STRING" id="1874317.BKP64_15525"/>
<proteinExistence type="predicted"/>
<protein>
    <submittedName>
        <fullName evidence="2">Uncharacterized protein</fullName>
    </submittedName>
</protein>
<dbReference type="OrthoDB" id="795321at2"/>
<keyword evidence="3" id="KW-1185">Reference proteome</keyword>
<name>A0A1D9GP99_9GAMM</name>
<dbReference type="Proteomes" id="UP000177445">
    <property type="component" value="Chromosome"/>
</dbReference>
<sequence length="153" mass="17498">MIKNFEEIKLQLMELSDIVNSFKSEAVQLRIVELVFGMEAEHEQDDQDETPEKPRKKTARRKRAAKKPEEDTPKKTSSKKANGQGAVATLTKLVDDGFFKEPKSIGNIVEHCDHNLARKFKANEFSGKLGRLVREGTLTRTKNSENQYEYQSK</sequence>
<evidence type="ECO:0000313" key="3">
    <source>
        <dbReference type="Proteomes" id="UP000177445"/>
    </source>
</evidence>
<dbReference type="AlphaFoldDB" id="A0A1D9GP99"/>
<accession>A0A1D9GP99</accession>
<dbReference type="KEGG" id="msq:BKP64_15525"/>
<evidence type="ECO:0000313" key="2">
    <source>
        <dbReference type="EMBL" id="AOY89463.1"/>
    </source>
</evidence>
<evidence type="ECO:0000256" key="1">
    <source>
        <dbReference type="SAM" id="MobiDB-lite"/>
    </source>
</evidence>
<feature type="compositionally biased region" description="Basic residues" evidence="1">
    <location>
        <begin position="54"/>
        <end position="65"/>
    </location>
</feature>
<dbReference type="EMBL" id="CP017715">
    <property type="protein sequence ID" value="AOY89463.1"/>
    <property type="molecule type" value="Genomic_DNA"/>
</dbReference>
<gene>
    <name evidence="2" type="ORF">BKP64_15525</name>
</gene>
<dbReference type="RefSeq" id="WP_070972134.1">
    <property type="nucleotide sequence ID" value="NZ_CP017715.1"/>
</dbReference>
<organism evidence="2 3">
    <name type="scientific">Marinobacter salinus</name>
    <dbReference type="NCBI Taxonomy" id="1874317"/>
    <lineage>
        <taxon>Bacteria</taxon>
        <taxon>Pseudomonadati</taxon>
        <taxon>Pseudomonadota</taxon>
        <taxon>Gammaproteobacteria</taxon>
        <taxon>Pseudomonadales</taxon>
        <taxon>Marinobacteraceae</taxon>
        <taxon>Marinobacter</taxon>
    </lineage>
</organism>
<reference evidence="2 3" key="1">
    <citation type="submission" date="2016-10" db="EMBL/GenBank/DDBJ databases">
        <title>Marinobacter salinus sp. nov., a moderately halophilic bacterium isolated from a tidal flat environment.</title>
        <authorList>
            <person name="Park S.-J."/>
        </authorList>
    </citation>
    <scope>NUCLEOTIDE SEQUENCE [LARGE SCALE GENOMIC DNA]</scope>
    <source>
        <strain evidence="2 3">Hb8</strain>
    </source>
</reference>